<gene>
    <name evidence="3" type="ORF">V6N12_065272</name>
</gene>
<comment type="caution">
    <text evidence="3">The sequence shown here is derived from an EMBL/GenBank/DDBJ whole genome shotgun (WGS) entry which is preliminary data.</text>
</comment>
<keyword evidence="4" id="KW-1185">Reference proteome</keyword>
<protein>
    <submittedName>
        <fullName evidence="3">Uncharacterized protein</fullName>
    </submittedName>
</protein>
<sequence length="92" mass="10061">MAKNNLALAAALLIVLLFTSEERVLLADYKALAAVNVTAYDTDDFRPTTPAHNPGAAHSTGASSDDNNYVHHTHDNIIFIYVVYGNWESVDQ</sequence>
<evidence type="ECO:0000256" key="1">
    <source>
        <dbReference type="SAM" id="MobiDB-lite"/>
    </source>
</evidence>
<dbReference type="Proteomes" id="UP001472677">
    <property type="component" value="Unassembled WGS sequence"/>
</dbReference>
<feature type="chain" id="PRO_5046341922" evidence="2">
    <location>
        <begin position="28"/>
        <end position="92"/>
    </location>
</feature>
<keyword evidence="2" id="KW-0732">Signal</keyword>
<feature type="region of interest" description="Disordered" evidence="1">
    <location>
        <begin position="44"/>
        <end position="66"/>
    </location>
</feature>
<reference evidence="3 4" key="1">
    <citation type="journal article" date="2024" name="G3 (Bethesda)">
        <title>Genome assembly of Hibiscus sabdariffa L. provides insights into metabolisms of medicinal natural products.</title>
        <authorList>
            <person name="Kim T."/>
        </authorList>
    </citation>
    <scope>NUCLEOTIDE SEQUENCE [LARGE SCALE GENOMIC DNA]</scope>
    <source>
        <strain evidence="3">TK-2024</strain>
        <tissue evidence="3">Old leaves</tissue>
    </source>
</reference>
<accession>A0ABR2G8Q3</accession>
<organism evidence="3 4">
    <name type="scientific">Hibiscus sabdariffa</name>
    <name type="common">roselle</name>
    <dbReference type="NCBI Taxonomy" id="183260"/>
    <lineage>
        <taxon>Eukaryota</taxon>
        <taxon>Viridiplantae</taxon>
        <taxon>Streptophyta</taxon>
        <taxon>Embryophyta</taxon>
        <taxon>Tracheophyta</taxon>
        <taxon>Spermatophyta</taxon>
        <taxon>Magnoliopsida</taxon>
        <taxon>eudicotyledons</taxon>
        <taxon>Gunneridae</taxon>
        <taxon>Pentapetalae</taxon>
        <taxon>rosids</taxon>
        <taxon>malvids</taxon>
        <taxon>Malvales</taxon>
        <taxon>Malvaceae</taxon>
        <taxon>Malvoideae</taxon>
        <taxon>Hibiscus</taxon>
    </lineage>
</organism>
<evidence type="ECO:0000256" key="2">
    <source>
        <dbReference type="SAM" id="SignalP"/>
    </source>
</evidence>
<proteinExistence type="predicted"/>
<name>A0ABR2G8Q3_9ROSI</name>
<evidence type="ECO:0000313" key="4">
    <source>
        <dbReference type="Proteomes" id="UP001472677"/>
    </source>
</evidence>
<evidence type="ECO:0000313" key="3">
    <source>
        <dbReference type="EMBL" id="KAK8596793.1"/>
    </source>
</evidence>
<dbReference type="EMBL" id="JBBPBM010000002">
    <property type="protein sequence ID" value="KAK8596793.1"/>
    <property type="molecule type" value="Genomic_DNA"/>
</dbReference>
<feature type="signal peptide" evidence="2">
    <location>
        <begin position="1"/>
        <end position="27"/>
    </location>
</feature>